<dbReference type="EMBL" id="JAAOCA010000016">
    <property type="protein sequence ID" value="MBD1599805.1"/>
    <property type="molecule type" value="Genomic_DNA"/>
</dbReference>
<organism evidence="6 7">
    <name type="scientific">Pseudomonas typographi</name>
    <dbReference type="NCBI Taxonomy" id="2715964"/>
    <lineage>
        <taxon>Bacteria</taxon>
        <taxon>Pseudomonadati</taxon>
        <taxon>Pseudomonadota</taxon>
        <taxon>Gammaproteobacteria</taxon>
        <taxon>Pseudomonadales</taxon>
        <taxon>Pseudomonadaceae</taxon>
        <taxon>Pseudomonas</taxon>
    </lineage>
</organism>
<comment type="caution">
    <text evidence="6">The sequence shown here is derived from an EMBL/GenBank/DDBJ whole genome shotgun (WGS) entry which is preliminary data.</text>
</comment>
<accession>A0ABR7Z2T8</accession>
<proteinExistence type="inferred from homology"/>
<dbReference type="SUPFAM" id="SSF46785">
    <property type="entry name" value="Winged helix' DNA-binding domain"/>
    <property type="match status" value="1"/>
</dbReference>
<gene>
    <name evidence="6" type="ORF">HAQ05_13965</name>
</gene>
<evidence type="ECO:0000256" key="2">
    <source>
        <dbReference type="ARBA" id="ARBA00023015"/>
    </source>
</evidence>
<protein>
    <submittedName>
        <fullName evidence="6">LysR family transcriptional regulator</fullName>
    </submittedName>
</protein>
<dbReference type="PROSITE" id="PS50931">
    <property type="entry name" value="HTH_LYSR"/>
    <property type="match status" value="1"/>
</dbReference>
<keyword evidence="3" id="KW-0238">DNA-binding</keyword>
<evidence type="ECO:0000259" key="5">
    <source>
        <dbReference type="PROSITE" id="PS50931"/>
    </source>
</evidence>
<keyword evidence="7" id="KW-1185">Reference proteome</keyword>
<sequence>MRRIPNYASIRAFEAAARLENFAAAADELHLSSSAISHQIRNLETTLGVELFKRHARSVELSAQGRALAQRLIAALDGLESAFTPWMPNAELLTLSVHCAPSFAAKWLSPRLARLVSEPNPLHIRLTSSATPPELTRHEEIDVAITYGRPIERMGVTAEPLGLETIAPLASPHCYDASRMLHTQTLKPRCLIDSQLSPVGWNDWFQHEGLQEPANLRGLSFDRAALVLSAAADGLGIALESVRLAEVELKNGSLIALSGQQPPLQRQMHFLCYRAAMKGSRKIERFKAWLMKQIATS</sequence>
<evidence type="ECO:0000256" key="4">
    <source>
        <dbReference type="ARBA" id="ARBA00023163"/>
    </source>
</evidence>
<dbReference type="PANTHER" id="PTHR30537:SF5">
    <property type="entry name" value="HTH-TYPE TRANSCRIPTIONAL ACTIVATOR TTDR-RELATED"/>
    <property type="match status" value="1"/>
</dbReference>
<dbReference type="PRINTS" id="PR00039">
    <property type="entry name" value="HTHLYSR"/>
</dbReference>
<keyword evidence="4" id="KW-0804">Transcription</keyword>
<dbReference type="InterPro" id="IPR036390">
    <property type="entry name" value="WH_DNA-bd_sf"/>
</dbReference>
<dbReference type="Pfam" id="PF00126">
    <property type="entry name" value="HTH_1"/>
    <property type="match status" value="1"/>
</dbReference>
<dbReference type="InterPro" id="IPR036388">
    <property type="entry name" value="WH-like_DNA-bd_sf"/>
</dbReference>
<evidence type="ECO:0000313" key="6">
    <source>
        <dbReference type="EMBL" id="MBD1599805.1"/>
    </source>
</evidence>
<dbReference type="RefSeq" id="WP_190421565.1">
    <property type="nucleotide sequence ID" value="NZ_JAAOCA010000016.1"/>
</dbReference>
<reference evidence="6 7" key="1">
    <citation type="journal article" date="2020" name="Insects">
        <title>Bacteria Belonging to Pseudomonas typographi sp. nov. from the Bark Beetle Ips typographus Have Genomic Potential to Aid in the Host Ecology.</title>
        <authorList>
            <person name="Peral-Aranega E."/>
            <person name="Saati-Santamaria Z."/>
            <person name="Kolarik M."/>
            <person name="Rivas R."/>
            <person name="Garcia-Fraile P."/>
        </authorList>
    </citation>
    <scope>NUCLEOTIDE SEQUENCE [LARGE SCALE GENOMIC DNA]</scope>
    <source>
        <strain evidence="6 7">CA3A</strain>
    </source>
</reference>
<evidence type="ECO:0000256" key="1">
    <source>
        <dbReference type="ARBA" id="ARBA00009437"/>
    </source>
</evidence>
<dbReference type="SUPFAM" id="SSF53850">
    <property type="entry name" value="Periplasmic binding protein-like II"/>
    <property type="match status" value="1"/>
</dbReference>
<dbReference type="InterPro" id="IPR058163">
    <property type="entry name" value="LysR-type_TF_proteobact-type"/>
</dbReference>
<comment type="similarity">
    <text evidence="1">Belongs to the LysR transcriptional regulatory family.</text>
</comment>
<dbReference type="Gene3D" id="3.40.190.10">
    <property type="entry name" value="Periplasmic binding protein-like II"/>
    <property type="match status" value="2"/>
</dbReference>
<name>A0ABR7Z2T8_9PSED</name>
<evidence type="ECO:0000313" key="7">
    <source>
        <dbReference type="Proteomes" id="UP000805841"/>
    </source>
</evidence>
<feature type="domain" description="HTH lysR-type" evidence="5">
    <location>
        <begin position="5"/>
        <end position="62"/>
    </location>
</feature>
<dbReference type="Pfam" id="PF03466">
    <property type="entry name" value="LysR_substrate"/>
    <property type="match status" value="1"/>
</dbReference>
<dbReference type="InterPro" id="IPR000847">
    <property type="entry name" value="LysR_HTH_N"/>
</dbReference>
<dbReference type="Proteomes" id="UP000805841">
    <property type="component" value="Unassembled WGS sequence"/>
</dbReference>
<dbReference type="PANTHER" id="PTHR30537">
    <property type="entry name" value="HTH-TYPE TRANSCRIPTIONAL REGULATOR"/>
    <property type="match status" value="1"/>
</dbReference>
<keyword evidence="2" id="KW-0805">Transcription regulation</keyword>
<dbReference type="Gene3D" id="1.10.10.10">
    <property type="entry name" value="Winged helix-like DNA-binding domain superfamily/Winged helix DNA-binding domain"/>
    <property type="match status" value="1"/>
</dbReference>
<evidence type="ECO:0000256" key="3">
    <source>
        <dbReference type="ARBA" id="ARBA00023125"/>
    </source>
</evidence>
<dbReference type="InterPro" id="IPR005119">
    <property type="entry name" value="LysR_subst-bd"/>
</dbReference>